<dbReference type="OrthoDB" id="10263264at2759"/>
<evidence type="ECO:0000256" key="2">
    <source>
        <dbReference type="ARBA" id="ARBA00022771"/>
    </source>
</evidence>
<gene>
    <name evidence="6" type="ORF">FWK35_00013367</name>
</gene>
<proteinExistence type="predicted"/>
<accession>A0A6G0ZD73</accession>
<reference evidence="6 7" key="1">
    <citation type="submission" date="2019-08" db="EMBL/GenBank/DDBJ databases">
        <title>Whole genome of Aphis craccivora.</title>
        <authorList>
            <person name="Voronova N.V."/>
            <person name="Shulinski R.S."/>
            <person name="Bandarenka Y.V."/>
            <person name="Zhorov D.G."/>
            <person name="Warner D."/>
        </authorList>
    </citation>
    <scope>NUCLEOTIDE SEQUENCE [LARGE SCALE GENOMIC DNA]</scope>
    <source>
        <strain evidence="6">180601</strain>
        <tissue evidence="6">Whole Body</tissue>
    </source>
</reference>
<dbReference type="PANTHER" id="PTHR10782:SF4">
    <property type="entry name" value="TONALLI, ISOFORM E"/>
    <property type="match status" value="1"/>
</dbReference>
<dbReference type="Proteomes" id="UP000478052">
    <property type="component" value="Unassembled WGS sequence"/>
</dbReference>
<dbReference type="PROSITE" id="PS51044">
    <property type="entry name" value="ZF_SP_RING"/>
    <property type="match status" value="1"/>
</dbReference>
<dbReference type="AlphaFoldDB" id="A0A6G0ZD73"/>
<evidence type="ECO:0000313" key="7">
    <source>
        <dbReference type="Proteomes" id="UP000478052"/>
    </source>
</evidence>
<dbReference type="Pfam" id="PF02891">
    <property type="entry name" value="zf-MIZ"/>
    <property type="match status" value="1"/>
</dbReference>
<evidence type="ECO:0000313" key="6">
    <source>
        <dbReference type="EMBL" id="KAF0768911.1"/>
    </source>
</evidence>
<dbReference type="InterPro" id="IPR004181">
    <property type="entry name" value="Znf_MIZ"/>
</dbReference>
<dbReference type="InterPro" id="IPR036361">
    <property type="entry name" value="SAP_dom_sf"/>
</dbReference>
<evidence type="ECO:0000256" key="1">
    <source>
        <dbReference type="ARBA" id="ARBA00022723"/>
    </source>
</evidence>
<keyword evidence="3" id="KW-0862">Zinc</keyword>
<dbReference type="CDD" id="cd16650">
    <property type="entry name" value="SP-RING_PIAS-like"/>
    <property type="match status" value="1"/>
</dbReference>
<dbReference type="GO" id="GO:0061665">
    <property type="term" value="F:SUMO ligase activity"/>
    <property type="evidence" value="ECO:0007669"/>
    <property type="project" value="TreeGrafter"/>
</dbReference>
<sequence length="151" mass="17613">MNNYSVYEGYRNMLNSFRSIDLRTLLEAFGQSKVNRKTELKDRETDVDTDLASTSIPVSLLCPLSKMRIKIPVKSIHCDHLQCFDAKNYFLEIVSSKILKNWSKKIEILADCTWRVFEETKNTNSNRDEVKPIDYVDVDSDDEKCIELCLY</sequence>
<dbReference type="GO" id="GO:0008270">
    <property type="term" value="F:zinc ion binding"/>
    <property type="evidence" value="ECO:0007669"/>
    <property type="project" value="UniProtKB-KW"/>
</dbReference>
<protein>
    <recommendedName>
        <fullName evidence="5">SP-RING-type domain-containing protein</fullName>
    </recommendedName>
</protein>
<dbReference type="Gene3D" id="3.30.40.10">
    <property type="entry name" value="Zinc/RING finger domain, C3HC4 (zinc finger)"/>
    <property type="match status" value="1"/>
</dbReference>
<evidence type="ECO:0000256" key="3">
    <source>
        <dbReference type="ARBA" id="ARBA00022833"/>
    </source>
</evidence>
<dbReference type="PANTHER" id="PTHR10782">
    <property type="entry name" value="ZINC FINGER MIZ DOMAIN-CONTAINING PROTEIN"/>
    <property type="match status" value="1"/>
</dbReference>
<dbReference type="GO" id="GO:0000785">
    <property type="term" value="C:chromatin"/>
    <property type="evidence" value="ECO:0007669"/>
    <property type="project" value="TreeGrafter"/>
</dbReference>
<dbReference type="EMBL" id="VUJU01000676">
    <property type="protein sequence ID" value="KAF0768911.1"/>
    <property type="molecule type" value="Genomic_DNA"/>
</dbReference>
<keyword evidence="1" id="KW-0479">Metal-binding</keyword>
<evidence type="ECO:0000256" key="4">
    <source>
        <dbReference type="PROSITE-ProRule" id="PRU00452"/>
    </source>
</evidence>
<feature type="domain" description="SP-RING-type" evidence="5">
    <location>
        <begin position="47"/>
        <end position="151"/>
    </location>
</feature>
<keyword evidence="2 4" id="KW-0863">Zinc-finger</keyword>
<comment type="caution">
    <text evidence="6">The sequence shown here is derived from an EMBL/GenBank/DDBJ whole genome shotgun (WGS) entry which is preliminary data.</text>
</comment>
<dbReference type="SUPFAM" id="SSF68906">
    <property type="entry name" value="SAP domain"/>
    <property type="match status" value="1"/>
</dbReference>
<dbReference type="GO" id="GO:0016925">
    <property type="term" value="P:protein sumoylation"/>
    <property type="evidence" value="ECO:0007669"/>
    <property type="project" value="TreeGrafter"/>
</dbReference>
<keyword evidence="7" id="KW-1185">Reference proteome</keyword>
<organism evidence="6 7">
    <name type="scientific">Aphis craccivora</name>
    <name type="common">Cowpea aphid</name>
    <dbReference type="NCBI Taxonomy" id="307492"/>
    <lineage>
        <taxon>Eukaryota</taxon>
        <taxon>Metazoa</taxon>
        <taxon>Ecdysozoa</taxon>
        <taxon>Arthropoda</taxon>
        <taxon>Hexapoda</taxon>
        <taxon>Insecta</taxon>
        <taxon>Pterygota</taxon>
        <taxon>Neoptera</taxon>
        <taxon>Paraneoptera</taxon>
        <taxon>Hemiptera</taxon>
        <taxon>Sternorrhyncha</taxon>
        <taxon>Aphidomorpha</taxon>
        <taxon>Aphidoidea</taxon>
        <taxon>Aphididae</taxon>
        <taxon>Aphidini</taxon>
        <taxon>Aphis</taxon>
        <taxon>Aphis</taxon>
    </lineage>
</organism>
<evidence type="ECO:0000259" key="5">
    <source>
        <dbReference type="PROSITE" id="PS51044"/>
    </source>
</evidence>
<dbReference type="InterPro" id="IPR013083">
    <property type="entry name" value="Znf_RING/FYVE/PHD"/>
</dbReference>
<name>A0A6G0ZD73_APHCR</name>